<reference evidence="1" key="1">
    <citation type="journal article" date="2022" name="bioRxiv">
        <title>Sequencing and chromosome-scale assembly of the giantPleurodeles waltlgenome.</title>
        <authorList>
            <person name="Brown T."/>
            <person name="Elewa A."/>
            <person name="Iarovenko S."/>
            <person name="Subramanian E."/>
            <person name="Araus A.J."/>
            <person name="Petzold A."/>
            <person name="Susuki M."/>
            <person name="Suzuki K.-i.T."/>
            <person name="Hayashi T."/>
            <person name="Toyoda A."/>
            <person name="Oliveira C."/>
            <person name="Osipova E."/>
            <person name="Leigh N.D."/>
            <person name="Simon A."/>
            <person name="Yun M.H."/>
        </authorList>
    </citation>
    <scope>NUCLEOTIDE SEQUENCE</scope>
    <source>
        <strain evidence="1">20211129_DDA</strain>
        <tissue evidence="1">Liver</tissue>
    </source>
</reference>
<evidence type="ECO:0000313" key="1">
    <source>
        <dbReference type="EMBL" id="KAJ1110609.1"/>
    </source>
</evidence>
<comment type="caution">
    <text evidence="1">The sequence shown here is derived from an EMBL/GenBank/DDBJ whole genome shotgun (WGS) entry which is preliminary data.</text>
</comment>
<dbReference type="Proteomes" id="UP001066276">
    <property type="component" value="Chromosome 9"/>
</dbReference>
<dbReference type="AlphaFoldDB" id="A0AAV7N556"/>
<accession>A0AAV7N556</accession>
<name>A0AAV7N556_PLEWA</name>
<dbReference type="EMBL" id="JANPWB010000013">
    <property type="protein sequence ID" value="KAJ1110609.1"/>
    <property type="molecule type" value="Genomic_DNA"/>
</dbReference>
<organism evidence="1 2">
    <name type="scientific">Pleurodeles waltl</name>
    <name type="common">Iberian ribbed newt</name>
    <dbReference type="NCBI Taxonomy" id="8319"/>
    <lineage>
        <taxon>Eukaryota</taxon>
        <taxon>Metazoa</taxon>
        <taxon>Chordata</taxon>
        <taxon>Craniata</taxon>
        <taxon>Vertebrata</taxon>
        <taxon>Euteleostomi</taxon>
        <taxon>Amphibia</taxon>
        <taxon>Batrachia</taxon>
        <taxon>Caudata</taxon>
        <taxon>Salamandroidea</taxon>
        <taxon>Salamandridae</taxon>
        <taxon>Pleurodelinae</taxon>
        <taxon>Pleurodeles</taxon>
    </lineage>
</organism>
<sequence length="78" mass="8661">MRSISECLRGARGLAENKALRSGGRNYQVPCTRRGLAQSGARHATAKERRGEIAYTAEGPDSRLTTFTIYRLRHLIVS</sequence>
<evidence type="ECO:0000313" key="2">
    <source>
        <dbReference type="Proteomes" id="UP001066276"/>
    </source>
</evidence>
<protein>
    <submittedName>
        <fullName evidence="1">Uncharacterized protein</fullName>
    </submittedName>
</protein>
<keyword evidence="2" id="KW-1185">Reference proteome</keyword>
<proteinExistence type="predicted"/>
<gene>
    <name evidence="1" type="ORF">NDU88_007959</name>
</gene>